<dbReference type="EC" id="4.2.1.51" evidence="2"/>
<comment type="pathway">
    <text evidence="1">Amino-acid biosynthesis; L-phenylalanine biosynthesis; phenylpyruvate from prephenate: step 1/1.</text>
</comment>
<keyword evidence="3" id="KW-0028">Amino-acid biosynthesis</keyword>
<evidence type="ECO:0000256" key="6">
    <source>
        <dbReference type="ARBA" id="ARBA00023239"/>
    </source>
</evidence>
<dbReference type="AlphaFoldDB" id="A0AAD6YJF9"/>
<keyword evidence="6" id="KW-0456">Lyase</keyword>
<keyword evidence="4" id="KW-0057">Aromatic amino acid biosynthesis</keyword>
<name>A0AAD6YJF9_9AGAR</name>
<feature type="domain" description="Prephenate dehydratase" evidence="7">
    <location>
        <begin position="6"/>
        <end position="180"/>
    </location>
</feature>
<dbReference type="Pfam" id="PF00800">
    <property type="entry name" value="PDT"/>
    <property type="match status" value="1"/>
</dbReference>
<evidence type="ECO:0000313" key="8">
    <source>
        <dbReference type="EMBL" id="KAJ7219068.1"/>
    </source>
</evidence>
<dbReference type="SUPFAM" id="SSF53850">
    <property type="entry name" value="Periplasmic binding protein-like II"/>
    <property type="match status" value="1"/>
</dbReference>
<dbReference type="PROSITE" id="PS51171">
    <property type="entry name" value="PREPHENATE_DEHYDR_3"/>
    <property type="match status" value="1"/>
</dbReference>
<dbReference type="GO" id="GO:0004664">
    <property type="term" value="F:prephenate dehydratase activity"/>
    <property type="evidence" value="ECO:0007669"/>
    <property type="project" value="UniProtKB-EC"/>
</dbReference>
<reference evidence="8" key="1">
    <citation type="submission" date="2023-03" db="EMBL/GenBank/DDBJ databases">
        <title>Massive genome expansion in bonnet fungi (Mycena s.s.) driven by repeated elements and novel gene families across ecological guilds.</title>
        <authorList>
            <consortium name="Lawrence Berkeley National Laboratory"/>
            <person name="Harder C.B."/>
            <person name="Miyauchi S."/>
            <person name="Viragh M."/>
            <person name="Kuo A."/>
            <person name="Thoen E."/>
            <person name="Andreopoulos B."/>
            <person name="Lu D."/>
            <person name="Skrede I."/>
            <person name="Drula E."/>
            <person name="Henrissat B."/>
            <person name="Morin E."/>
            <person name="Kohler A."/>
            <person name="Barry K."/>
            <person name="LaButti K."/>
            <person name="Morin E."/>
            <person name="Salamov A."/>
            <person name="Lipzen A."/>
            <person name="Mereny Z."/>
            <person name="Hegedus B."/>
            <person name="Baldrian P."/>
            <person name="Stursova M."/>
            <person name="Weitz H."/>
            <person name="Taylor A."/>
            <person name="Grigoriev I.V."/>
            <person name="Nagy L.G."/>
            <person name="Martin F."/>
            <person name="Kauserud H."/>
        </authorList>
    </citation>
    <scope>NUCLEOTIDE SEQUENCE</scope>
    <source>
        <strain evidence="8">9144</strain>
    </source>
</reference>
<keyword evidence="5" id="KW-0584">Phenylalanine biosynthesis</keyword>
<evidence type="ECO:0000313" key="9">
    <source>
        <dbReference type="Proteomes" id="UP001219525"/>
    </source>
</evidence>
<accession>A0AAD6YJF9</accession>
<dbReference type="PANTHER" id="PTHR21022">
    <property type="entry name" value="PREPHENATE DEHYDRATASE P PROTEIN"/>
    <property type="match status" value="1"/>
</dbReference>
<evidence type="ECO:0000256" key="5">
    <source>
        <dbReference type="ARBA" id="ARBA00023222"/>
    </source>
</evidence>
<keyword evidence="9" id="KW-1185">Reference proteome</keyword>
<comment type="caution">
    <text evidence="8">The sequence shown here is derived from an EMBL/GenBank/DDBJ whole genome shotgun (WGS) entry which is preliminary data.</text>
</comment>
<sequence>MHEPFVVVFLGPLGTYSHQVNLPASNQLLPVADARVSDAVASRAAHAGVIPQENSIFGSVAETYDALRKPNVGFVQGEVVLKVQHCLLAPRGVKRDDIRCIKSHEQALGQCRGFLAQYFPAASLEKMPSTAAAAKAVLGSCDSAAICSSICTTVFDGLEILYEGIQDQDSNYTRFYILSATRNTTLPPPTYPIPGQTRCLIRLSSVSNDASRPPLIMQLLAALALPVSRLDRRPQLESTQLFQDVYFVEVAREDTDHSERWILGIERAIENVRTVGSEAELLGIW</sequence>
<organism evidence="8 9">
    <name type="scientific">Mycena pura</name>
    <dbReference type="NCBI Taxonomy" id="153505"/>
    <lineage>
        <taxon>Eukaryota</taxon>
        <taxon>Fungi</taxon>
        <taxon>Dikarya</taxon>
        <taxon>Basidiomycota</taxon>
        <taxon>Agaricomycotina</taxon>
        <taxon>Agaricomycetes</taxon>
        <taxon>Agaricomycetidae</taxon>
        <taxon>Agaricales</taxon>
        <taxon>Marasmiineae</taxon>
        <taxon>Mycenaceae</taxon>
        <taxon>Mycena</taxon>
    </lineage>
</organism>
<dbReference type="GO" id="GO:0005737">
    <property type="term" value="C:cytoplasm"/>
    <property type="evidence" value="ECO:0007669"/>
    <property type="project" value="TreeGrafter"/>
</dbReference>
<dbReference type="GO" id="GO:0009094">
    <property type="term" value="P:L-phenylalanine biosynthetic process"/>
    <property type="evidence" value="ECO:0007669"/>
    <property type="project" value="UniProtKB-KW"/>
</dbReference>
<evidence type="ECO:0000256" key="2">
    <source>
        <dbReference type="ARBA" id="ARBA00013147"/>
    </source>
</evidence>
<proteinExistence type="predicted"/>
<dbReference type="InterPro" id="IPR008242">
    <property type="entry name" value="Chor_mutase/pphenate_deHydtase"/>
</dbReference>
<dbReference type="InterPro" id="IPR001086">
    <property type="entry name" value="Preph_deHydtase"/>
</dbReference>
<dbReference type="EMBL" id="JARJCW010000011">
    <property type="protein sequence ID" value="KAJ7219068.1"/>
    <property type="molecule type" value="Genomic_DNA"/>
</dbReference>
<evidence type="ECO:0000256" key="4">
    <source>
        <dbReference type="ARBA" id="ARBA00023141"/>
    </source>
</evidence>
<dbReference type="Gene3D" id="3.40.190.10">
    <property type="entry name" value="Periplasmic binding protein-like II"/>
    <property type="match status" value="2"/>
</dbReference>
<evidence type="ECO:0000256" key="3">
    <source>
        <dbReference type="ARBA" id="ARBA00022605"/>
    </source>
</evidence>
<evidence type="ECO:0000256" key="1">
    <source>
        <dbReference type="ARBA" id="ARBA00004741"/>
    </source>
</evidence>
<evidence type="ECO:0000259" key="7">
    <source>
        <dbReference type="PROSITE" id="PS51171"/>
    </source>
</evidence>
<dbReference type="PANTHER" id="PTHR21022:SF19">
    <property type="entry name" value="PREPHENATE DEHYDRATASE-RELATED"/>
    <property type="match status" value="1"/>
</dbReference>
<protein>
    <recommendedName>
        <fullName evidence="2">prephenate dehydratase</fullName>
        <ecNumber evidence="2">4.2.1.51</ecNumber>
    </recommendedName>
</protein>
<dbReference type="PIRSF" id="PIRSF001500">
    <property type="entry name" value="Chor_mut_pdt_Ppr"/>
    <property type="match status" value="1"/>
</dbReference>
<dbReference type="CDD" id="cd13532">
    <property type="entry name" value="PBP2_PDT_like"/>
    <property type="match status" value="1"/>
</dbReference>
<gene>
    <name evidence="8" type="ORF">GGX14DRAFT_589785</name>
</gene>
<dbReference type="Proteomes" id="UP001219525">
    <property type="component" value="Unassembled WGS sequence"/>
</dbReference>